<proteinExistence type="predicted"/>
<evidence type="ECO:0000313" key="2">
    <source>
        <dbReference type="EMBL" id="KAK9413943.1"/>
    </source>
</evidence>
<keyword evidence="3" id="KW-1185">Reference proteome</keyword>
<feature type="region of interest" description="Disordered" evidence="1">
    <location>
        <begin position="676"/>
        <end position="714"/>
    </location>
</feature>
<reference evidence="2 3" key="1">
    <citation type="journal article" date="2024" name="J. Plant Pathol.">
        <title>Sequence and assembly of the genome of Seiridium unicorne, isolate CBS 538.82, causal agent of cypress canker disease.</title>
        <authorList>
            <person name="Scali E."/>
            <person name="Rocca G.D."/>
            <person name="Danti R."/>
            <person name="Garbelotto M."/>
            <person name="Barberini S."/>
            <person name="Baroncelli R."/>
            <person name="Emiliani G."/>
        </authorList>
    </citation>
    <scope>NUCLEOTIDE SEQUENCE [LARGE SCALE GENOMIC DNA]</scope>
    <source>
        <strain evidence="2 3">BM-138-508</strain>
    </source>
</reference>
<dbReference type="EMBL" id="JARVKF010000432">
    <property type="protein sequence ID" value="KAK9413943.1"/>
    <property type="molecule type" value="Genomic_DNA"/>
</dbReference>
<evidence type="ECO:0000256" key="1">
    <source>
        <dbReference type="SAM" id="MobiDB-lite"/>
    </source>
</evidence>
<dbReference type="PANTHER" id="PTHR40788">
    <property type="entry name" value="CLR5 DOMAIN-CONTAINING PROTEIN-RELATED"/>
    <property type="match status" value="1"/>
</dbReference>
<gene>
    <name evidence="2" type="ORF">SUNI508_11519</name>
</gene>
<evidence type="ECO:0000313" key="3">
    <source>
        <dbReference type="Proteomes" id="UP001408356"/>
    </source>
</evidence>
<comment type="caution">
    <text evidence="2">The sequence shown here is derived from an EMBL/GenBank/DDBJ whole genome shotgun (WGS) entry which is preliminary data.</text>
</comment>
<dbReference type="Proteomes" id="UP001408356">
    <property type="component" value="Unassembled WGS sequence"/>
</dbReference>
<name>A0ABR2UH40_9PEZI</name>
<organism evidence="2 3">
    <name type="scientific">Seiridium unicorne</name>
    <dbReference type="NCBI Taxonomy" id="138068"/>
    <lineage>
        <taxon>Eukaryota</taxon>
        <taxon>Fungi</taxon>
        <taxon>Dikarya</taxon>
        <taxon>Ascomycota</taxon>
        <taxon>Pezizomycotina</taxon>
        <taxon>Sordariomycetes</taxon>
        <taxon>Xylariomycetidae</taxon>
        <taxon>Amphisphaeriales</taxon>
        <taxon>Sporocadaceae</taxon>
        <taxon>Seiridium</taxon>
    </lineage>
</organism>
<accession>A0ABR2UH40</accession>
<protein>
    <submittedName>
        <fullName evidence="2">Ipa protein</fullName>
    </submittedName>
</protein>
<feature type="compositionally biased region" description="Basic and acidic residues" evidence="1">
    <location>
        <begin position="680"/>
        <end position="694"/>
    </location>
</feature>
<sequence length="821" mass="92580">MERWAQVAAPLDWPVLGQLGRAHRIGPVAPHPHARGARKLRSSLFAYSPGHPFSSAKAPTPSLHTRRYITSTVDGNTPTTPELLEMAEPEIGDTIKDLHHDLARKWRNHGARIEELWRRQLPRQILRHVRRADLSSQGLRTKAFKAGLAEGSVLKHSQDISLGNVYKFTPEYNLRDVTAPGEFLLDMLKHRATRSLQEQYISGFNDRPGDHEHISEMMRTRNLRHVNSFKDCWTFFMDEERYGKSFQLLKDKEQALAAFQPAIRAGLCVPQSVGELILNRQLYLLQSLNVICEDILDIGSTTRSQKQVPKKPADAAAAALSNLSIGTSDCAPKPDLPYLVNSTREQKASLMDVLNLMCTEPVFLAHEVNIWFFSRPELVPDEKGRRLPVHTDKYISGAVLEAVHNAVKATAIWEYMTRLMELLESSTDKKHQSLVLQEISNLCQLEYSRTQALVKRQVSTAFGSGSKWFKRVSKAYDNGNARVTLKVKPETLATESPQLHCLLRLCQPETTAPKAVEWIKKLDEFHHTHPGAMEDLANREADVLADLAVIVSFIQSLSGTISMPAFNRKKAQLFANKCAALETEMNEIKPEVDISDYAAPIDHLTEPGMTEAALNALDDFIIRKTGTKLGFLYQDLIDECIAQLQDRLKAETERQQRVNADQQKVTTEYVPFPSEVSEEPAVRVQERRAKEKTRPAHSSVYEITTSAQSSAATESEIPQPPAFFKVKRSTLSVFSALLLPSESSGSVPWADFEAAMGELGFSIFPKYGSVYTFVPPQRISNQRPLTLHRPHSSRIEGYKLLFYARRLKRVYGWRADTFQLL</sequence>
<dbReference type="PANTHER" id="PTHR40788:SF1">
    <property type="entry name" value="IPA PROTEIN"/>
    <property type="match status" value="1"/>
</dbReference>
<feature type="compositionally biased region" description="Low complexity" evidence="1">
    <location>
        <begin position="702"/>
        <end position="714"/>
    </location>
</feature>